<dbReference type="PROSITE" id="PS50005">
    <property type="entry name" value="TPR"/>
    <property type="match status" value="1"/>
</dbReference>
<comment type="caution">
    <text evidence="2">The sequence shown here is derived from an EMBL/GenBank/DDBJ whole genome shotgun (WGS) entry which is preliminary data.</text>
</comment>
<gene>
    <name evidence="2" type="ORF">BC751_1857</name>
</gene>
<name>A0A4Q7P9T3_9BACT</name>
<sequence>MIKALFSFFLLTFLSQFSHGQEKRFSYGANNAEALKYYEQGWEYILDKGKWQKAEDAFRLAVALDPDFHLGWSQVGRISHVPEERAAIFTKLQQQKEKLNDWEKDLLEVYLTSLEIIDARDRGIPNTPEKVQSFYRISEQHFSEFLKHYPYERYVHAEYIEVIHGIYGAQAGLDSLEKHRKNGNELIPFLISYQAQLLSETKQFELALKTALQLEKRLDNPDLPIIPFTYGYIAFEKGEYEVAAMLIDKTLNLDPKHVIAQRLQKKIHDQLGISEN</sequence>
<dbReference type="OrthoDB" id="822850at2"/>
<feature type="repeat" description="TPR" evidence="1">
    <location>
        <begin position="224"/>
        <end position="257"/>
    </location>
</feature>
<keyword evidence="3" id="KW-1185">Reference proteome</keyword>
<evidence type="ECO:0008006" key="4">
    <source>
        <dbReference type="Google" id="ProtNLM"/>
    </source>
</evidence>
<evidence type="ECO:0000313" key="2">
    <source>
        <dbReference type="EMBL" id="RZS96290.1"/>
    </source>
</evidence>
<proteinExistence type="predicted"/>
<dbReference type="InterPro" id="IPR011990">
    <property type="entry name" value="TPR-like_helical_dom_sf"/>
</dbReference>
<dbReference type="Gene3D" id="1.25.40.10">
    <property type="entry name" value="Tetratricopeptide repeat domain"/>
    <property type="match status" value="1"/>
</dbReference>
<dbReference type="AlphaFoldDB" id="A0A4Q7P9T3"/>
<dbReference type="InterPro" id="IPR019734">
    <property type="entry name" value="TPR_rpt"/>
</dbReference>
<evidence type="ECO:0000256" key="1">
    <source>
        <dbReference type="PROSITE-ProRule" id="PRU00339"/>
    </source>
</evidence>
<dbReference type="Proteomes" id="UP000292209">
    <property type="component" value="Unassembled WGS sequence"/>
</dbReference>
<reference evidence="2 3" key="1">
    <citation type="submission" date="2019-02" db="EMBL/GenBank/DDBJ databases">
        <title>Genomic Encyclopedia of Archaeal and Bacterial Type Strains, Phase II (KMG-II): from individual species to whole genera.</title>
        <authorList>
            <person name="Goeker M."/>
        </authorList>
    </citation>
    <scope>NUCLEOTIDE SEQUENCE [LARGE SCALE GENOMIC DNA]</scope>
    <source>
        <strain evidence="2 3">DSM 21411</strain>
    </source>
</reference>
<keyword evidence="1" id="KW-0802">TPR repeat</keyword>
<evidence type="ECO:0000313" key="3">
    <source>
        <dbReference type="Proteomes" id="UP000292209"/>
    </source>
</evidence>
<dbReference type="RefSeq" id="WP_130275265.1">
    <property type="nucleotide sequence ID" value="NZ_SGXG01000001.1"/>
</dbReference>
<accession>A0A4Q7P9T3</accession>
<dbReference type="EMBL" id="SGXG01000001">
    <property type="protein sequence ID" value="RZS96290.1"/>
    <property type="molecule type" value="Genomic_DNA"/>
</dbReference>
<organism evidence="2 3">
    <name type="scientific">Cecembia calidifontis</name>
    <dbReference type="NCBI Taxonomy" id="1187080"/>
    <lineage>
        <taxon>Bacteria</taxon>
        <taxon>Pseudomonadati</taxon>
        <taxon>Bacteroidota</taxon>
        <taxon>Cytophagia</taxon>
        <taxon>Cytophagales</taxon>
        <taxon>Cyclobacteriaceae</taxon>
        <taxon>Cecembia</taxon>
    </lineage>
</organism>
<protein>
    <recommendedName>
        <fullName evidence="4">Tetratricopeptide repeat protein</fullName>
    </recommendedName>
</protein>
<dbReference type="SUPFAM" id="SSF48452">
    <property type="entry name" value="TPR-like"/>
    <property type="match status" value="1"/>
</dbReference>